<name>A0ABU9B399_9BACT</name>
<feature type="non-terminal residue" evidence="2">
    <location>
        <position position="1"/>
    </location>
</feature>
<dbReference type="RefSeq" id="WP_341408260.1">
    <property type="nucleotide sequence ID" value="NZ_JBBUKT010000024.1"/>
</dbReference>
<accession>A0ABU9B399</accession>
<organism evidence="2 3">
    <name type="scientific">Luteolibacter soli</name>
    <dbReference type="NCBI Taxonomy" id="3135280"/>
    <lineage>
        <taxon>Bacteria</taxon>
        <taxon>Pseudomonadati</taxon>
        <taxon>Verrucomicrobiota</taxon>
        <taxon>Verrucomicrobiia</taxon>
        <taxon>Verrucomicrobiales</taxon>
        <taxon>Verrucomicrobiaceae</taxon>
        <taxon>Luteolibacter</taxon>
    </lineage>
</organism>
<feature type="compositionally biased region" description="Low complexity" evidence="1">
    <location>
        <begin position="15"/>
        <end position="25"/>
    </location>
</feature>
<evidence type="ECO:0000313" key="3">
    <source>
        <dbReference type="Proteomes" id="UP001371305"/>
    </source>
</evidence>
<evidence type="ECO:0000256" key="1">
    <source>
        <dbReference type="SAM" id="MobiDB-lite"/>
    </source>
</evidence>
<gene>
    <name evidence="2" type="ORF">WKV53_28495</name>
</gene>
<keyword evidence="3" id="KW-1185">Reference proteome</keyword>
<comment type="caution">
    <text evidence="2">The sequence shown here is derived from an EMBL/GenBank/DDBJ whole genome shotgun (WGS) entry which is preliminary data.</text>
</comment>
<dbReference type="EMBL" id="JBBUKT010000024">
    <property type="protein sequence ID" value="MEK7954490.1"/>
    <property type="molecule type" value="Genomic_DNA"/>
</dbReference>
<reference evidence="2 3" key="1">
    <citation type="submission" date="2024-04" db="EMBL/GenBank/DDBJ databases">
        <title>Luteolibacter sp. isolated from soil.</title>
        <authorList>
            <person name="An J."/>
        </authorList>
    </citation>
    <scope>NUCLEOTIDE SEQUENCE [LARGE SCALE GENOMIC DNA]</scope>
    <source>
        <strain evidence="2 3">Y139</strain>
    </source>
</reference>
<dbReference type="Proteomes" id="UP001371305">
    <property type="component" value="Unassembled WGS sequence"/>
</dbReference>
<proteinExistence type="predicted"/>
<protein>
    <submittedName>
        <fullName evidence="2">Uncharacterized protein</fullName>
    </submittedName>
</protein>
<sequence length="112" mass="12000">ITKGIDPRGPGTLGSPRRAAPSAARETGVDRGSSSTKTESDRLFSPLETRSFTNHGPAMVAGVVRKILTRIELASSGPKMPDEEEKAKLCAACMKMRAVFRENLTVQTGRSI</sequence>
<evidence type="ECO:0000313" key="2">
    <source>
        <dbReference type="EMBL" id="MEK7954490.1"/>
    </source>
</evidence>
<feature type="region of interest" description="Disordered" evidence="1">
    <location>
        <begin position="1"/>
        <end position="56"/>
    </location>
</feature>